<evidence type="ECO:0000313" key="3">
    <source>
        <dbReference type="Proteomes" id="UP000604825"/>
    </source>
</evidence>
<evidence type="ECO:0000313" key="2">
    <source>
        <dbReference type="EMBL" id="CAD6246478.1"/>
    </source>
</evidence>
<feature type="compositionally biased region" description="Pro residues" evidence="1">
    <location>
        <begin position="146"/>
        <end position="159"/>
    </location>
</feature>
<evidence type="ECO:0000256" key="1">
    <source>
        <dbReference type="SAM" id="MobiDB-lite"/>
    </source>
</evidence>
<proteinExistence type="predicted"/>
<dbReference type="AlphaFoldDB" id="A0A811PGG2"/>
<reference evidence="2" key="1">
    <citation type="submission" date="2020-10" db="EMBL/GenBank/DDBJ databases">
        <authorList>
            <person name="Han B."/>
            <person name="Lu T."/>
            <person name="Zhao Q."/>
            <person name="Huang X."/>
            <person name="Zhao Y."/>
        </authorList>
    </citation>
    <scope>NUCLEOTIDE SEQUENCE</scope>
</reference>
<feature type="region of interest" description="Disordered" evidence="1">
    <location>
        <begin position="55"/>
        <end position="122"/>
    </location>
</feature>
<accession>A0A811PGG2</accession>
<feature type="compositionally biased region" description="Gly residues" evidence="1">
    <location>
        <begin position="71"/>
        <end position="89"/>
    </location>
</feature>
<name>A0A811PGG2_9POAL</name>
<keyword evidence="3" id="KW-1185">Reference proteome</keyword>
<dbReference type="EMBL" id="CAJGYO010000007">
    <property type="protein sequence ID" value="CAD6246478.1"/>
    <property type="molecule type" value="Genomic_DNA"/>
</dbReference>
<comment type="caution">
    <text evidence="2">The sequence shown here is derived from an EMBL/GenBank/DDBJ whole genome shotgun (WGS) entry which is preliminary data.</text>
</comment>
<sequence length="170" mass="17314">MAVEAAVAVAAGAATRRSVAIFLSDGSTTTADAPKEGRELIKSTNRVFWKERMSNTNEHQGRTGEGARPLSGGGGLVRLGRSGGGGREGSPGLVLPRRPKRGLGAPGRECGDGGGAGGGPRQESLCVRAWRVEAADCADCWERPIRPSPSPNVPGPTAPALPVAPTNPTG</sequence>
<gene>
    <name evidence="2" type="ORF">NCGR_LOCUS30734</name>
</gene>
<dbReference type="Proteomes" id="UP000604825">
    <property type="component" value="Unassembled WGS sequence"/>
</dbReference>
<protein>
    <submittedName>
        <fullName evidence="2">Uncharacterized protein</fullName>
    </submittedName>
</protein>
<organism evidence="2 3">
    <name type="scientific">Miscanthus lutarioriparius</name>
    <dbReference type="NCBI Taxonomy" id="422564"/>
    <lineage>
        <taxon>Eukaryota</taxon>
        <taxon>Viridiplantae</taxon>
        <taxon>Streptophyta</taxon>
        <taxon>Embryophyta</taxon>
        <taxon>Tracheophyta</taxon>
        <taxon>Spermatophyta</taxon>
        <taxon>Magnoliopsida</taxon>
        <taxon>Liliopsida</taxon>
        <taxon>Poales</taxon>
        <taxon>Poaceae</taxon>
        <taxon>PACMAD clade</taxon>
        <taxon>Panicoideae</taxon>
        <taxon>Andropogonodae</taxon>
        <taxon>Andropogoneae</taxon>
        <taxon>Saccharinae</taxon>
        <taxon>Miscanthus</taxon>
    </lineage>
</organism>
<feature type="region of interest" description="Disordered" evidence="1">
    <location>
        <begin position="142"/>
        <end position="170"/>
    </location>
</feature>